<evidence type="ECO:0000256" key="8">
    <source>
        <dbReference type="ARBA" id="ARBA00023136"/>
    </source>
</evidence>
<feature type="repeat" description="TPR" evidence="10">
    <location>
        <begin position="529"/>
        <end position="562"/>
    </location>
</feature>
<dbReference type="GO" id="GO:0005741">
    <property type="term" value="C:mitochondrial outer membrane"/>
    <property type="evidence" value="ECO:0007669"/>
    <property type="project" value="UniProtKB-SubCell"/>
</dbReference>
<dbReference type="SUPFAM" id="SSF48452">
    <property type="entry name" value="TPR-like"/>
    <property type="match status" value="2"/>
</dbReference>
<dbReference type="InterPro" id="IPR011990">
    <property type="entry name" value="TPR-like_helical_dom_sf"/>
</dbReference>
<dbReference type="AlphaFoldDB" id="A0A183T272"/>
<evidence type="ECO:0000256" key="3">
    <source>
        <dbReference type="ARBA" id="ARBA00022737"/>
    </source>
</evidence>
<feature type="compositionally biased region" description="Low complexity" evidence="11">
    <location>
        <begin position="264"/>
        <end position="282"/>
    </location>
</feature>
<dbReference type="Pfam" id="PF00515">
    <property type="entry name" value="TPR_1"/>
    <property type="match status" value="1"/>
</dbReference>
<dbReference type="GO" id="GO:0030943">
    <property type="term" value="F:mitochondrion targeting sequence binding"/>
    <property type="evidence" value="ECO:0007669"/>
    <property type="project" value="TreeGrafter"/>
</dbReference>
<keyword evidence="8" id="KW-0472">Membrane</keyword>
<dbReference type="PANTHER" id="PTHR46208:SF1">
    <property type="entry name" value="MITOCHONDRIAL IMPORT RECEPTOR SUBUNIT TOM70"/>
    <property type="match status" value="1"/>
</dbReference>
<name>A0A183T272_SCHSO</name>
<sequence>LSSLGQDASCFISKLDEFSDEDTKGFRHCFCHIAGKLTTNAADALESPIVPQSRTTVGSAPQTPLDIAVALKNRGNKFFKAGRYQQAVECYTEALETCPEDSVSERATFYQNRAAALENLRQTQKAIDDCTAALKLSPKYLKALSRRAQLYEKSGSLDLCLRDATACCILERFQNSDNVLRVDRVLKRLGQEKAKEEQPNLRRNLPSAAFIKNYLSAFAWDPFTKEAAINDAKAPAAEPTTTAETSDAAAAAAAASAVATTVSTEEATTGSTDSAAATAADKPAAEGDQKADSDTSDAVFVSPSTESNNEEATVFELPKLLVQAYEALDKALEMIESEQYEDSMTAASKAVKYFLKAPKVELSDFVKSSLGARERPIAAKSRALLIESTFKALSGFSEEAKTSFLAVGEEMYASRRVRVNALIKAACLAMTVDQDLSACLYTFQQAQTVCPDCPDVYLHRGQINLLAEQLDEALNDLNMAVKLQSDFSVALAQRLYTLYRRDLNASKESGIELRLNEFRKLVEKYPNCLETHSLYAQVLTERGEYEKSDAEFARVIELAPTSGLAYAHRGLLQLRWHQDQASAFEWFRKGVEVDPKCELALELLGQLSMERGQFEEALKYFNQAIQQAKTLSDLTHLISLREGVKAQMHVCSTYNISVSEMFANLQREFQQQMASL</sequence>
<evidence type="ECO:0000256" key="7">
    <source>
        <dbReference type="ARBA" id="ARBA00023128"/>
    </source>
</evidence>
<reference evidence="12" key="1">
    <citation type="submission" date="2016-06" db="UniProtKB">
        <authorList>
            <consortium name="WormBaseParasite"/>
        </authorList>
    </citation>
    <scope>IDENTIFICATION</scope>
</reference>
<accession>A0A183T272</accession>
<feature type="repeat" description="TPR" evidence="10">
    <location>
        <begin position="598"/>
        <end position="631"/>
    </location>
</feature>
<evidence type="ECO:0000256" key="9">
    <source>
        <dbReference type="ARBA" id="ARBA00038030"/>
    </source>
</evidence>
<dbReference type="InterPro" id="IPR013105">
    <property type="entry name" value="TPR_2"/>
</dbReference>
<dbReference type="InterPro" id="IPR019734">
    <property type="entry name" value="TPR_rpt"/>
</dbReference>
<keyword evidence="6" id="KW-1133">Transmembrane helix</keyword>
<dbReference type="GO" id="GO:0030150">
    <property type="term" value="P:protein import into mitochondrial matrix"/>
    <property type="evidence" value="ECO:0007669"/>
    <property type="project" value="TreeGrafter"/>
</dbReference>
<evidence type="ECO:0000313" key="12">
    <source>
        <dbReference type="WBParaSite" id="SSLN_0001098101-mRNA-1"/>
    </source>
</evidence>
<evidence type="ECO:0000256" key="11">
    <source>
        <dbReference type="SAM" id="MobiDB-lite"/>
    </source>
</evidence>
<comment type="subcellular location">
    <subcellularLocation>
        <location evidence="1">Mitochondrion outer membrane</location>
        <topology evidence="1">Single-pass membrane protein</topology>
    </subcellularLocation>
</comment>
<feature type="compositionally biased region" description="Basic and acidic residues" evidence="11">
    <location>
        <begin position="283"/>
        <end position="293"/>
    </location>
</feature>
<evidence type="ECO:0000256" key="1">
    <source>
        <dbReference type="ARBA" id="ARBA00004572"/>
    </source>
</evidence>
<dbReference type="GO" id="GO:0045039">
    <property type="term" value="P:protein insertion into mitochondrial inner membrane"/>
    <property type="evidence" value="ECO:0007669"/>
    <property type="project" value="TreeGrafter"/>
</dbReference>
<dbReference type="GO" id="GO:0008320">
    <property type="term" value="F:protein transmembrane transporter activity"/>
    <property type="evidence" value="ECO:0007669"/>
    <property type="project" value="TreeGrafter"/>
</dbReference>
<feature type="repeat" description="TPR" evidence="10">
    <location>
        <begin position="68"/>
        <end position="101"/>
    </location>
</feature>
<evidence type="ECO:0000256" key="5">
    <source>
        <dbReference type="ARBA" id="ARBA00022803"/>
    </source>
</evidence>
<proteinExistence type="inferred from homology"/>
<dbReference type="SMART" id="SM00028">
    <property type="entry name" value="TPR"/>
    <property type="match status" value="7"/>
</dbReference>
<evidence type="ECO:0000256" key="2">
    <source>
        <dbReference type="ARBA" id="ARBA00022692"/>
    </source>
</evidence>
<dbReference type="WBParaSite" id="SSLN_0001098101-mRNA-1">
    <property type="protein sequence ID" value="SSLN_0001098101-mRNA-1"/>
    <property type="gene ID" value="SSLN_0001098101"/>
</dbReference>
<dbReference type="PROSITE" id="PS50293">
    <property type="entry name" value="TPR_REGION"/>
    <property type="match status" value="1"/>
</dbReference>
<keyword evidence="3" id="KW-0677">Repeat</keyword>
<evidence type="ECO:0000256" key="10">
    <source>
        <dbReference type="PROSITE-ProRule" id="PRU00339"/>
    </source>
</evidence>
<evidence type="ECO:0000256" key="4">
    <source>
        <dbReference type="ARBA" id="ARBA00022787"/>
    </source>
</evidence>
<dbReference type="PANTHER" id="PTHR46208">
    <property type="entry name" value="MITOCHONDRIAL IMPORT RECEPTOR SUBUNIT TOM70"/>
    <property type="match status" value="1"/>
</dbReference>
<dbReference type="Pfam" id="PF13181">
    <property type="entry name" value="TPR_8"/>
    <property type="match status" value="1"/>
</dbReference>
<dbReference type="PROSITE" id="PS50005">
    <property type="entry name" value="TPR"/>
    <property type="match status" value="3"/>
</dbReference>
<dbReference type="Gene3D" id="1.25.40.10">
    <property type="entry name" value="Tetratricopeptide repeat domain"/>
    <property type="match status" value="2"/>
</dbReference>
<keyword evidence="4" id="KW-1000">Mitochondrion outer membrane</keyword>
<keyword evidence="7" id="KW-0496">Mitochondrion</keyword>
<keyword evidence="5 10" id="KW-0802">TPR repeat</keyword>
<dbReference type="Pfam" id="PF07719">
    <property type="entry name" value="TPR_2"/>
    <property type="match status" value="1"/>
</dbReference>
<evidence type="ECO:0000256" key="6">
    <source>
        <dbReference type="ARBA" id="ARBA00022989"/>
    </source>
</evidence>
<protein>
    <submittedName>
        <fullName evidence="12">TPR_REGION domain-containing protein</fullName>
    </submittedName>
</protein>
<keyword evidence="2" id="KW-0812">Transmembrane</keyword>
<organism evidence="12">
    <name type="scientific">Schistocephalus solidus</name>
    <name type="common">Tapeworm</name>
    <dbReference type="NCBI Taxonomy" id="70667"/>
    <lineage>
        <taxon>Eukaryota</taxon>
        <taxon>Metazoa</taxon>
        <taxon>Spiralia</taxon>
        <taxon>Lophotrochozoa</taxon>
        <taxon>Platyhelminthes</taxon>
        <taxon>Cestoda</taxon>
        <taxon>Eucestoda</taxon>
        <taxon>Diphyllobothriidea</taxon>
        <taxon>Diphyllobothriidae</taxon>
        <taxon>Schistocephalus</taxon>
    </lineage>
</organism>
<feature type="region of interest" description="Disordered" evidence="11">
    <location>
        <begin position="264"/>
        <end position="307"/>
    </location>
</feature>
<comment type="similarity">
    <text evidence="9">Belongs to the Tom70 family.</text>
</comment>